<dbReference type="OrthoDB" id="3476440at2"/>
<evidence type="ECO:0000313" key="1">
    <source>
        <dbReference type="EMBL" id="BBL80976.1"/>
    </source>
</evidence>
<accession>A0A510HLR4</accession>
<proteinExistence type="predicted"/>
<organism evidence="1 2">
    <name type="scientific">Rubrobacter xylanophilus</name>
    <dbReference type="NCBI Taxonomy" id="49319"/>
    <lineage>
        <taxon>Bacteria</taxon>
        <taxon>Bacillati</taxon>
        <taxon>Actinomycetota</taxon>
        <taxon>Rubrobacteria</taxon>
        <taxon>Rubrobacterales</taxon>
        <taxon>Rubrobacteraceae</taxon>
        <taxon>Rubrobacter</taxon>
    </lineage>
</organism>
<dbReference type="SUPFAM" id="SSF75169">
    <property type="entry name" value="DsrEFH-like"/>
    <property type="match status" value="1"/>
</dbReference>
<name>A0A510HLR4_9ACTN</name>
<dbReference type="RefSeq" id="WP_143528915.1">
    <property type="nucleotide sequence ID" value="NZ_AP019791.1"/>
</dbReference>
<dbReference type="EMBL" id="AP019791">
    <property type="protein sequence ID" value="BBL80976.1"/>
    <property type="molecule type" value="Genomic_DNA"/>
</dbReference>
<dbReference type="AlphaFoldDB" id="A0A510HLR4"/>
<evidence type="ECO:0000313" key="2">
    <source>
        <dbReference type="Proteomes" id="UP000318065"/>
    </source>
</evidence>
<keyword evidence="2" id="KW-1185">Reference proteome</keyword>
<dbReference type="Gene3D" id="3.40.1260.10">
    <property type="entry name" value="DsrEFH-like"/>
    <property type="match status" value="1"/>
</dbReference>
<reference evidence="1" key="1">
    <citation type="journal article" date="2019" name="Microbiol. Resour. Announc.">
        <title>Complete Genome Sequence of Rubrobacter xylanophilus Strain AA3-22, Isolated from Arima Onsen in Japan.</title>
        <authorList>
            <person name="Tomariguchi N."/>
            <person name="Miyazaki K."/>
        </authorList>
    </citation>
    <scope>NUCLEOTIDE SEQUENCE [LARGE SCALE GENOMIC DNA]</scope>
    <source>
        <strain evidence="1">AA3-22</strain>
    </source>
</reference>
<sequence>MNMERADRRPLMYVGLHGTDDPTLATLPFLVATGAGTEEMDCCIVLVGEAASLAKPGMIDAVHGVGFPPLGDLVEKVRDLGIPVYV</sequence>
<protein>
    <submittedName>
        <fullName evidence="1">Uncharacterized protein</fullName>
    </submittedName>
</protein>
<gene>
    <name evidence="1" type="ORF">RxyAA322_28300</name>
</gene>
<dbReference type="Proteomes" id="UP000318065">
    <property type="component" value="Chromosome"/>
</dbReference>
<dbReference type="InterPro" id="IPR027396">
    <property type="entry name" value="DsrEFH-like"/>
</dbReference>